<reference evidence="5 6" key="1">
    <citation type="submission" date="2024-08" db="EMBL/GenBank/DDBJ databases">
        <authorList>
            <person name="Cucini C."/>
            <person name="Frati F."/>
        </authorList>
    </citation>
    <scope>NUCLEOTIDE SEQUENCE [LARGE SCALE GENOMIC DNA]</scope>
</reference>
<dbReference type="EMBL" id="CAXLJM020000064">
    <property type="protein sequence ID" value="CAL8120800.1"/>
    <property type="molecule type" value="Genomic_DNA"/>
</dbReference>
<dbReference type="Gene3D" id="1.20.5.1500">
    <property type="match status" value="1"/>
</dbReference>
<accession>A0ABP1R5M2</accession>
<dbReference type="InterPro" id="IPR037231">
    <property type="entry name" value="NAP-like_sf"/>
</dbReference>
<evidence type="ECO:0000256" key="4">
    <source>
        <dbReference type="SAM" id="MobiDB-lite"/>
    </source>
</evidence>
<dbReference type="Proteomes" id="UP001642540">
    <property type="component" value="Unassembled WGS sequence"/>
</dbReference>
<comment type="caution">
    <text evidence="5">The sequence shown here is derived from an EMBL/GenBank/DDBJ whole genome shotgun (WGS) entry which is preliminary data.</text>
</comment>
<feature type="coiled-coil region" evidence="3">
    <location>
        <begin position="77"/>
        <end position="104"/>
    </location>
</feature>
<evidence type="ECO:0000313" key="5">
    <source>
        <dbReference type="EMBL" id="CAL8120800.1"/>
    </source>
</evidence>
<keyword evidence="6" id="KW-1185">Reference proteome</keyword>
<sequence>MVISRPTLKSFGTCFTTNFWLLCKGNINNKHEVAKMSTRGPSSRKIKRVEEGPNGGAGSDAINQQIEKEICQALSDVNSCQKELDKLNDKASNEKNQVESKYNKLRKPYHDKRAAVIERIPEFWANAIITHPQIWMFLDEDDEEEDCLRFLKNLEVEVCDNVVDGFRIKFIFDKNPFFHNAELIKEFHLGPNVEPKKSTSTLIKWKKNVNLSNKLSQINKARMKRGQEKRTFFSWFSDNTDPEGDAIAEVIKNELWSNPLTFYSAPGMEDYDILWEDEEEMMDEESD</sequence>
<proteinExistence type="inferred from homology"/>
<dbReference type="SUPFAM" id="SSF143113">
    <property type="entry name" value="NAP-like"/>
    <property type="match status" value="1"/>
</dbReference>
<comment type="similarity">
    <text evidence="1 2">Belongs to the nucleosome assembly protein (NAP) family.</text>
</comment>
<dbReference type="PANTHER" id="PTHR11875">
    <property type="entry name" value="TESTIS-SPECIFIC Y-ENCODED PROTEIN"/>
    <property type="match status" value="1"/>
</dbReference>
<protein>
    <recommendedName>
        <fullName evidence="7">Protein SET</fullName>
    </recommendedName>
</protein>
<keyword evidence="3" id="KW-0175">Coiled coil</keyword>
<dbReference type="InterPro" id="IPR002164">
    <property type="entry name" value="NAP_family"/>
</dbReference>
<dbReference type="Gene3D" id="3.30.1120.90">
    <property type="entry name" value="Nucleosome assembly protein"/>
    <property type="match status" value="1"/>
</dbReference>
<evidence type="ECO:0000313" key="6">
    <source>
        <dbReference type="Proteomes" id="UP001642540"/>
    </source>
</evidence>
<name>A0ABP1R5M2_9HEXA</name>
<evidence type="ECO:0000256" key="2">
    <source>
        <dbReference type="RuleBase" id="RU003876"/>
    </source>
</evidence>
<gene>
    <name evidence="5" type="ORF">ODALV1_LOCUS19092</name>
</gene>
<organism evidence="5 6">
    <name type="scientific">Orchesella dallaii</name>
    <dbReference type="NCBI Taxonomy" id="48710"/>
    <lineage>
        <taxon>Eukaryota</taxon>
        <taxon>Metazoa</taxon>
        <taxon>Ecdysozoa</taxon>
        <taxon>Arthropoda</taxon>
        <taxon>Hexapoda</taxon>
        <taxon>Collembola</taxon>
        <taxon>Entomobryomorpha</taxon>
        <taxon>Entomobryoidea</taxon>
        <taxon>Orchesellidae</taxon>
        <taxon>Orchesellinae</taxon>
        <taxon>Orchesella</taxon>
    </lineage>
</organism>
<evidence type="ECO:0000256" key="3">
    <source>
        <dbReference type="SAM" id="Coils"/>
    </source>
</evidence>
<feature type="region of interest" description="Disordered" evidence="4">
    <location>
        <begin position="35"/>
        <end position="58"/>
    </location>
</feature>
<dbReference type="Pfam" id="PF00956">
    <property type="entry name" value="NAP"/>
    <property type="match status" value="1"/>
</dbReference>
<evidence type="ECO:0008006" key="7">
    <source>
        <dbReference type="Google" id="ProtNLM"/>
    </source>
</evidence>
<evidence type="ECO:0000256" key="1">
    <source>
        <dbReference type="ARBA" id="ARBA00009947"/>
    </source>
</evidence>